<keyword evidence="7 10" id="KW-0788">Thiol protease</keyword>
<dbReference type="Gene3D" id="3.40.532.10">
    <property type="entry name" value="Peptidase C12, ubiquitin carboxyl-terminal hydrolase"/>
    <property type="match status" value="1"/>
</dbReference>
<evidence type="ECO:0000256" key="7">
    <source>
        <dbReference type="ARBA" id="ARBA00022807"/>
    </source>
</evidence>
<dbReference type="InterPro" id="IPR038765">
    <property type="entry name" value="Papain-like_cys_pep_sf"/>
</dbReference>
<evidence type="ECO:0000256" key="3">
    <source>
        <dbReference type="ARBA" id="ARBA00012759"/>
    </source>
</evidence>
<dbReference type="PROSITE" id="PS52048">
    <property type="entry name" value="UCH_DOMAIN"/>
    <property type="match status" value="1"/>
</dbReference>
<keyword evidence="5 10" id="KW-0833">Ubl conjugation pathway</keyword>
<protein>
    <recommendedName>
        <fullName evidence="9 11">Ubiquitin carboxyl-terminal hydrolase</fullName>
        <ecNumber evidence="3 11">3.4.19.12</ecNumber>
    </recommendedName>
</protein>
<evidence type="ECO:0000256" key="5">
    <source>
        <dbReference type="ARBA" id="ARBA00022786"/>
    </source>
</evidence>
<evidence type="ECO:0000256" key="1">
    <source>
        <dbReference type="ARBA" id="ARBA00000707"/>
    </source>
</evidence>
<feature type="site" description="Important for enzyme activity" evidence="10">
    <location>
        <position position="184"/>
    </location>
</feature>
<dbReference type="GO" id="GO:0004843">
    <property type="term" value="F:cysteine-type deubiquitinase activity"/>
    <property type="evidence" value="ECO:0007669"/>
    <property type="project" value="UniProtKB-UniRule"/>
</dbReference>
<feature type="domain" description="UCH catalytic" evidence="12">
    <location>
        <begin position="7"/>
        <end position="229"/>
    </location>
</feature>
<dbReference type="InterPro" id="IPR036959">
    <property type="entry name" value="Peptidase_C12_UCH_sf"/>
</dbReference>
<evidence type="ECO:0000256" key="4">
    <source>
        <dbReference type="ARBA" id="ARBA00022670"/>
    </source>
</evidence>
<dbReference type="EC" id="3.4.19.12" evidence="3 11"/>
<feature type="site" description="Transition state stabilizer" evidence="10">
    <location>
        <position position="91"/>
    </location>
</feature>
<comment type="function">
    <text evidence="8">Ubiquitin-protein hydrolase is involved both in the processing of ubiquitin precursors and of ubiquitinated proteins. This enzyme is a thiol protease that recognizes and hydrolyzes a peptide bond at the C-terminal glycine of ubiquitin.</text>
</comment>
<accession>A0AA35T5B3</accession>
<dbReference type="EMBL" id="CASHTH010003237">
    <property type="protein sequence ID" value="CAI8042075.1"/>
    <property type="molecule type" value="Genomic_DNA"/>
</dbReference>
<sequence length="230" mass="26085">MAEKKGCWLPLEANPDVMNKYAAKLGMNMSYQFHDVFGLDDELLGLVPQPCVAILLLFPINQKLKKYEEQETERIHKEGQICSDEVFFIKQTIGNACGTIGMLHALGNCQEQLTFDWFLKSFFEKTKNMNSKERGRYLEENEDLSDAHEASALEGDTAPPAPEETVNLHFIAIVHRKGHLYELDGRKPFPINHGSTSGDTFLMDAARVCREFMTRDPSEVHFTIVALCKV</sequence>
<evidence type="ECO:0000313" key="14">
    <source>
        <dbReference type="Proteomes" id="UP001174909"/>
    </source>
</evidence>
<evidence type="ECO:0000256" key="6">
    <source>
        <dbReference type="ARBA" id="ARBA00022801"/>
    </source>
</evidence>
<name>A0AA35T5B3_GEOBA</name>
<comment type="similarity">
    <text evidence="2 10 11">Belongs to the peptidase C12 family.</text>
</comment>
<evidence type="ECO:0000256" key="9">
    <source>
        <dbReference type="ARBA" id="ARBA00073226"/>
    </source>
</evidence>
<evidence type="ECO:0000313" key="13">
    <source>
        <dbReference type="EMBL" id="CAI8042075.1"/>
    </source>
</evidence>
<evidence type="ECO:0000259" key="12">
    <source>
        <dbReference type="PROSITE" id="PS52048"/>
    </source>
</evidence>
<dbReference type="InterPro" id="IPR001578">
    <property type="entry name" value="Peptidase_C12_UCH"/>
</dbReference>
<gene>
    <name evidence="13" type="ORF">GBAR_LOCUS23372</name>
</gene>
<reference evidence="13" key="1">
    <citation type="submission" date="2023-03" db="EMBL/GenBank/DDBJ databases">
        <authorList>
            <person name="Steffen K."/>
            <person name="Cardenas P."/>
        </authorList>
    </citation>
    <scope>NUCLEOTIDE SEQUENCE</scope>
</reference>
<proteinExistence type="inferred from homology"/>
<dbReference type="Proteomes" id="UP001174909">
    <property type="component" value="Unassembled WGS sequence"/>
</dbReference>
<keyword evidence="4 10" id="KW-0645">Protease</keyword>
<comment type="catalytic activity">
    <reaction evidence="1 10 11">
        <text>Thiol-dependent hydrolysis of ester, thioester, amide, peptide and isopeptide bonds formed by the C-terminal Gly of ubiquitin (a 76-residue protein attached to proteins as an intracellular targeting signal).</text>
        <dbReference type="EC" id="3.4.19.12"/>
    </reaction>
</comment>
<evidence type="ECO:0000256" key="2">
    <source>
        <dbReference type="ARBA" id="ARBA00009326"/>
    </source>
</evidence>
<dbReference type="CDD" id="cd09616">
    <property type="entry name" value="Peptidase_C12_UCH_L1_L3"/>
    <property type="match status" value="1"/>
</dbReference>
<organism evidence="13 14">
    <name type="scientific">Geodia barretti</name>
    <name type="common">Barrett's horny sponge</name>
    <dbReference type="NCBI Taxonomy" id="519541"/>
    <lineage>
        <taxon>Eukaryota</taxon>
        <taxon>Metazoa</taxon>
        <taxon>Porifera</taxon>
        <taxon>Demospongiae</taxon>
        <taxon>Heteroscleromorpha</taxon>
        <taxon>Tetractinellida</taxon>
        <taxon>Astrophorina</taxon>
        <taxon>Geodiidae</taxon>
        <taxon>Geodia</taxon>
    </lineage>
</organism>
<evidence type="ECO:0000256" key="11">
    <source>
        <dbReference type="RuleBase" id="RU361215"/>
    </source>
</evidence>
<dbReference type="Pfam" id="PF01088">
    <property type="entry name" value="Peptidase_C12"/>
    <property type="match status" value="1"/>
</dbReference>
<dbReference type="FunFam" id="3.40.532.10:FF:000006">
    <property type="entry name" value="Ubiquitin carboxyl-terminal hydrolase"/>
    <property type="match status" value="1"/>
</dbReference>
<evidence type="ECO:0000256" key="8">
    <source>
        <dbReference type="ARBA" id="ARBA00055560"/>
    </source>
</evidence>
<dbReference type="GO" id="GO:0006511">
    <property type="term" value="P:ubiquitin-dependent protein catabolic process"/>
    <property type="evidence" value="ECO:0007669"/>
    <property type="project" value="UniProtKB-UniRule"/>
</dbReference>
<feature type="active site" description="Proton donor" evidence="10">
    <location>
        <position position="169"/>
    </location>
</feature>
<dbReference type="SUPFAM" id="SSF54001">
    <property type="entry name" value="Cysteine proteinases"/>
    <property type="match status" value="1"/>
</dbReference>
<dbReference type="PANTHER" id="PTHR10589">
    <property type="entry name" value="UBIQUITIN CARBOXYL-TERMINAL HYDROLASE"/>
    <property type="match status" value="1"/>
</dbReference>
<dbReference type="PANTHER" id="PTHR10589:SF17">
    <property type="entry name" value="UBIQUITIN CARBOXYL-TERMINAL HYDROLASE"/>
    <property type="match status" value="1"/>
</dbReference>
<evidence type="ECO:0000256" key="10">
    <source>
        <dbReference type="PROSITE-ProRule" id="PRU01393"/>
    </source>
</evidence>
<keyword evidence="6 10" id="KW-0378">Hydrolase</keyword>
<keyword evidence="14" id="KW-1185">Reference proteome</keyword>
<feature type="active site" description="Nucleophile" evidence="10">
    <location>
        <position position="97"/>
    </location>
</feature>
<comment type="caution">
    <text evidence="13">The sequence shown here is derived from an EMBL/GenBank/DDBJ whole genome shotgun (WGS) entry which is preliminary data.</text>
</comment>
<dbReference type="PRINTS" id="PR00707">
    <property type="entry name" value="UBCTHYDRLASE"/>
</dbReference>
<dbReference type="GO" id="GO:0005737">
    <property type="term" value="C:cytoplasm"/>
    <property type="evidence" value="ECO:0007669"/>
    <property type="project" value="TreeGrafter"/>
</dbReference>
<dbReference type="GO" id="GO:0016579">
    <property type="term" value="P:protein deubiquitination"/>
    <property type="evidence" value="ECO:0007669"/>
    <property type="project" value="TreeGrafter"/>
</dbReference>
<dbReference type="AlphaFoldDB" id="A0AA35T5B3"/>